<dbReference type="SUPFAM" id="SSF48371">
    <property type="entry name" value="ARM repeat"/>
    <property type="match status" value="1"/>
</dbReference>
<dbReference type="EMBL" id="VIGI01000007">
    <property type="protein sequence ID" value="KAB8297725.1"/>
    <property type="molecule type" value="Genomic_DNA"/>
</dbReference>
<dbReference type="GO" id="GO:0005634">
    <property type="term" value="C:nucleus"/>
    <property type="evidence" value="ECO:0007669"/>
    <property type="project" value="TreeGrafter"/>
</dbReference>
<dbReference type="PANTHER" id="PTHR32226:SF2">
    <property type="entry name" value="TELO2-INTERACTING PROTEIN 2"/>
    <property type="match status" value="1"/>
</dbReference>
<accession>A0A5N6K548</accession>
<evidence type="ECO:0000256" key="1">
    <source>
        <dbReference type="ARBA" id="ARBA00034736"/>
    </source>
</evidence>
<keyword evidence="4" id="KW-1185">Reference proteome</keyword>
<comment type="caution">
    <text evidence="3">The sequence shown here is derived from an EMBL/GenBank/DDBJ whole genome shotgun (WGS) entry which is preliminary data.</text>
</comment>
<comment type="similarity">
    <text evidence="1">Belongs to the TTI2 family.</text>
</comment>
<feature type="region of interest" description="Disordered" evidence="2">
    <location>
        <begin position="205"/>
        <end position="236"/>
    </location>
</feature>
<evidence type="ECO:0000313" key="4">
    <source>
        <dbReference type="Proteomes" id="UP000326757"/>
    </source>
</evidence>
<feature type="compositionally biased region" description="Polar residues" evidence="2">
    <location>
        <begin position="210"/>
        <end position="224"/>
    </location>
</feature>
<gene>
    <name evidence="3" type="ORF">EYC80_001527</name>
</gene>
<name>A0A5N6K548_MONLA</name>
<reference evidence="3 4" key="1">
    <citation type="submission" date="2019-06" db="EMBL/GenBank/DDBJ databases">
        <title>Genome Sequence of the Brown Rot Fungal Pathogen Monilinia laxa.</title>
        <authorList>
            <person name="De Miccolis Angelini R.M."/>
            <person name="Landi L."/>
            <person name="Abate D."/>
            <person name="Pollastro S."/>
            <person name="Romanazzi G."/>
            <person name="Faretra F."/>
        </authorList>
    </citation>
    <scope>NUCLEOTIDE SEQUENCE [LARGE SCALE GENOMIC DNA]</scope>
    <source>
        <strain evidence="3 4">Mlax316</strain>
    </source>
</reference>
<sequence length="563" mass="63830">MFTSSRHPASDRILSSDFDENSITLLPTRYIPESYTFEDLYRELAKESEEVNDEELESILILASCLKESNRLKGTDDDEWREKLEDYLSSQILPDGKTFSLDENDDEEKPGKAHKIKQYKGKYALCILSISYLFEIYSKSPSQPKNSTLLSLLPFANITNPWTTPQSQQIATMILEKHSLYIQSSEFLVTYLLQSFIRPIFSKTPAPKSVTASSRKAAPSSTPSRHFDIRESSPSRQPWRSNIPYTIPVLKCIIESISSEILRTQAFPLLIPPLLTLLDSPSNSIRFHTLQLLPSLFFKMGDKLLLQTGLGDVFEDAIHPILLFLPSLTPVKDTLKLLPVGYKALYALCDARWPEKKEGEADTRLTCLINKPSKPTTNPSKSPAQLRLAFLDRIIRRAILPAYLHCQEIPSVIEILISQIGIITPKVGIWGVRHLKDILPIISNILINPFLPDTSPDLVLKTLKTLREVILVLWPRIGVERHRLSILQALVVSFGNIRLEAGENSEQRKSAHEDVLKELQETGKVFVVAVRGTEDEDVKRTFEEELSKIIETDEELVSIFRVN</sequence>
<proteinExistence type="inferred from homology"/>
<dbReference type="AlphaFoldDB" id="A0A5N6K548"/>
<dbReference type="InterPro" id="IPR016024">
    <property type="entry name" value="ARM-type_fold"/>
</dbReference>
<dbReference type="Pfam" id="PF10521">
    <property type="entry name" value="Tti2"/>
    <property type="match status" value="1"/>
</dbReference>
<organism evidence="3 4">
    <name type="scientific">Monilinia laxa</name>
    <name type="common">Brown rot fungus</name>
    <name type="synonym">Sclerotinia laxa</name>
    <dbReference type="NCBI Taxonomy" id="61186"/>
    <lineage>
        <taxon>Eukaryota</taxon>
        <taxon>Fungi</taxon>
        <taxon>Dikarya</taxon>
        <taxon>Ascomycota</taxon>
        <taxon>Pezizomycotina</taxon>
        <taxon>Leotiomycetes</taxon>
        <taxon>Helotiales</taxon>
        <taxon>Sclerotiniaceae</taxon>
        <taxon>Monilinia</taxon>
    </lineage>
</organism>
<evidence type="ECO:0000256" key="2">
    <source>
        <dbReference type="SAM" id="MobiDB-lite"/>
    </source>
</evidence>
<evidence type="ECO:0000313" key="3">
    <source>
        <dbReference type="EMBL" id="KAB8297725.1"/>
    </source>
</evidence>
<dbReference type="OrthoDB" id="6417021at2759"/>
<dbReference type="GO" id="GO:0110078">
    <property type="term" value="C:TTT Hsp90 cochaperone complex"/>
    <property type="evidence" value="ECO:0007669"/>
    <property type="project" value="InterPro"/>
</dbReference>
<dbReference type="PANTHER" id="PTHR32226">
    <property type="entry name" value="TELO2-INTERACTING PROTEIN 2"/>
    <property type="match status" value="1"/>
</dbReference>
<dbReference type="GO" id="GO:0005829">
    <property type="term" value="C:cytosol"/>
    <property type="evidence" value="ECO:0007669"/>
    <property type="project" value="TreeGrafter"/>
</dbReference>
<protein>
    <submittedName>
        <fullName evidence="3">Uncharacterized protein</fullName>
    </submittedName>
</protein>
<dbReference type="Proteomes" id="UP000326757">
    <property type="component" value="Unassembled WGS sequence"/>
</dbReference>
<dbReference type="InterPro" id="IPR018870">
    <property type="entry name" value="Tti2"/>
</dbReference>